<evidence type="ECO:0000256" key="23">
    <source>
        <dbReference type="ARBA" id="ARBA00047855"/>
    </source>
</evidence>
<dbReference type="GO" id="GO:0006629">
    <property type="term" value="P:lipid metabolic process"/>
    <property type="evidence" value="ECO:0007669"/>
    <property type="project" value="UniProtKB-KW"/>
</dbReference>
<evidence type="ECO:0000256" key="22">
    <source>
        <dbReference type="ARBA" id="ARBA00047574"/>
    </source>
</evidence>
<evidence type="ECO:0000256" key="8">
    <source>
        <dbReference type="ARBA" id="ARBA00022692"/>
    </source>
</evidence>
<keyword evidence="17 33" id="KW-0472">Membrane</keyword>
<evidence type="ECO:0000256" key="28">
    <source>
        <dbReference type="ARBA" id="ARBA00048459"/>
    </source>
</evidence>
<evidence type="ECO:0000256" key="35">
    <source>
        <dbReference type="SAM" id="Phobius"/>
    </source>
</evidence>
<keyword evidence="9 33" id="KW-0256">Endoplasmic reticulum</keyword>
<keyword evidence="14 33" id="KW-0560">Oxidoreductase</keyword>
<evidence type="ECO:0000256" key="33">
    <source>
        <dbReference type="PIRNR" id="PIRNR000332"/>
    </source>
</evidence>
<dbReference type="InterPro" id="IPR036188">
    <property type="entry name" value="FAD/NAD-bd_sf"/>
</dbReference>
<comment type="catalytic activity">
    <reaction evidence="22">
        <text>heptan-2-one + NADPH + O2 + H(+) = pentyl acetate + NADP(+) + H2O</text>
        <dbReference type="Rhea" id="RHEA:54836"/>
        <dbReference type="ChEBI" id="CHEBI:5672"/>
        <dbReference type="ChEBI" id="CHEBI:15377"/>
        <dbReference type="ChEBI" id="CHEBI:15378"/>
        <dbReference type="ChEBI" id="CHEBI:15379"/>
        <dbReference type="ChEBI" id="CHEBI:57783"/>
        <dbReference type="ChEBI" id="CHEBI:58349"/>
        <dbReference type="ChEBI" id="CHEBI:87362"/>
    </reaction>
    <physiologicalReaction direction="left-to-right" evidence="22">
        <dbReference type="Rhea" id="RHEA:54837"/>
    </physiologicalReaction>
</comment>
<dbReference type="SUPFAM" id="SSF51905">
    <property type="entry name" value="FAD/NAD(P)-binding domain"/>
    <property type="match status" value="2"/>
</dbReference>
<evidence type="ECO:0000256" key="14">
    <source>
        <dbReference type="ARBA" id="ARBA00023002"/>
    </source>
</evidence>
<keyword evidence="6" id="KW-0597">Phosphoprotein</keyword>
<evidence type="ECO:0000256" key="2">
    <source>
        <dbReference type="ARBA" id="ARBA00004389"/>
    </source>
</evidence>
<dbReference type="GO" id="GO:0034899">
    <property type="term" value="F:trimethylamine monooxygenase activity"/>
    <property type="evidence" value="ECO:0007669"/>
    <property type="project" value="UniProtKB-EC"/>
</dbReference>
<name>A0A914VBT1_9BILA</name>
<evidence type="ECO:0000256" key="6">
    <source>
        <dbReference type="ARBA" id="ARBA00022553"/>
    </source>
</evidence>
<keyword evidence="36" id="KW-1185">Reference proteome</keyword>
<dbReference type="GO" id="GO:0050660">
    <property type="term" value="F:flavin adenine dinucleotide binding"/>
    <property type="evidence" value="ECO:0007669"/>
    <property type="project" value="InterPro"/>
</dbReference>
<keyword evidence="15 33" id="KW-0503">Monooxygenase</keyword>
<evidence type="ECO:0000256" key="19">
    <source>
        <dbReference type="ARBA" id="ARBA00045957"/>
    </source>
</evidence>
<comment type="cofactor">
    <cofactor evidence="1 33 34">
        <name>FAD</name>
        <dbReference type="ChEBI" id="CHEBI:57692"/>
    </cofactor>
</comment>
<evidence type="ECO:0000256" key="30">
    <source>
        <dbReference type="ARBA" id="ARBA00048990"/>
    </source>
</evidence>
<comment type="catalytic activity">
    <reaction evidence="32">
        <text>octan-3-one + NADPH + O2 + H(+) = pentyl propanoate + NADP(+) + H2O</text>
        <dbReference type="Rhea" id="RHEA:54840"/>
        <dbReference type="ChEBI" id="CHEBI:15377"/>
        <dbReference type="ChEBI" id="CHEBI:15378"/>
        <dbReference type="ChEBI" id="CHEBI:15379"/>
        <dbReference type="ChEBI" id="CHEBI:57783"/>
        <dbReference type="ChEBI" id="CHEBI:58349"/>
        <dbReference type="ChEBI" id="CHEBI:80946"/>
        <dbReference type="ChEBI" id="CHEBI:87373"/>
    </reaction>
    <physiologicalReaction direction="left-to-right" evidence="32">
        <dbReference type="Rhea" id="RHEA:54841"/>
    </physiologicalReaction>
</comment>
<keyword evidence="7 33" id="KW-0285">Flavoprotein</keyword>
<dbReference type="InterPro" id="IPR020946">
    <property type="entry name" value="Flavin_mOase-like"/>
</dbReference>
<sequence length="532" mass="60311">MKKVCVVGAGASGLPAIRVCLEYGYDVVCFEKSVEIGGIWRYKQEDIDGEGCVMKSTVINTSKEMTAYSDYPPPSDFANFMHNSQMQRYFKMYAEHHGLIKYIKFNHCVTDVSRASDYDKSGKWTVNYRNEHGQEQTEIFDGVMLASGHHVHPYSPKPWPGQEKFKGRILHSHSYKDHRGYEDQRVVVVGVGNSGGDIAVELSRISAQVYLVTRRGTWVINRIFDYGHPVDMSLNNRFVASVRPLLPTSFQNWVFERKLEARFDHAKYGLKPAHRVFSAHPTINDELPNRIACGMVIVKPNIANFTETGVVFEDGSLVDKIDTVVLATGYKFSFPYAEGGRLIPVQDNKVNLYLYMYPPQLAKKNSLAVLGLIQPLGSIMPISEMQARVFCDVLGGHSKLPDEQGMMANITAKRTELAERYVQTRRHTIQVDYMPFMDELADIIGAKPDILSVFKSDPMFGLKLLFGPNVPYQYRVNGPHAWPAARDAIMNVNERVEAATRTRITPETSPTQSHFWIYILIGLVIAWFCLWF</sequence>
<evidence type="ECO:0000313" key="37">
    <source>
        <dbReference type="WBParaSite" id="PSAMB.scaffold1761size28028.g14763.t1"/>
    </source>
</evidence>
<keyword evidence="5" id="KW-0488">Methylation</keyword>
<keyword evidence="12 33" id="KW-0521">NADP</keyword>
<evidence type="ECO:0000256" key="3">
    <source>
        <dbReference type="ARBA" id="ARBA00004524"/>
    </source>
</evidence>
<accession>A0A914VBT1</accession>
<evidence type="ECO:0000256" key="27">
    <source>
        <dbReference type="ARBA" id="ARBA00048088"/>
    </source>
</evidence>
<dbReference type="GO" id="GO:0005789">
    <property type="term" value="C:endoplasmic reticulum membrane"/>
    <property type="evidence" value="ECO:0007669"/>
    <property type="project" value="UniProtKB-SubCell"/>
</dbReference>
<protein>
    <recommendedName>
        <fullName evidence="34">Flavin-containing monooxygenase</fullName>
        <ecNumber evidence="34">1.-.-.-</ecNumber>
    </recommendedName>
</protein>
<comment type="catalytic activity">
    <reaction evidence="21">
        <text>hexan-3-one + NADPH + O2 + H(+) = propyl propanoate + NADP(+) + H2O</text>
        <dbReference type="Rhea" id="RHEA:54848"/>
        <dbReference type="ChEBI" id="CHEBI:15377"/>
        <dbReference type="ChEBI" id="CHEBI:15378"/>
        <dbReference type="ChEBI" id="CHEBI:15379"/>
        <dbReference type="ChEBI" id="CHEBI:57783"/>
        <dbReference type="ChEBI" id="CHEBI:58349"/>
        <dbReference type="ChEBI" id="CHEBI:89828"/>
        <dbReference type="ChEBI" id="CHEBI:89891"/>
    </reaction>
    <physiologicalReaction direction="left-to-right" evidence="21">
        <dbReference type="Rhea" id="RHEA:54849"/>
    </physiologicalReaction>
</comment>
<comment type="catalytic activity">
    <reaction evidence="23">
        <text>sulcatone + NADPH + O2 + H(+) = 4-methylpent-3-en-1-yl acetate + NADP(+) + H2O</text>
        <dbReference type="Rhea" id="RHEA:54864"/>
        <dbReference type="ChEBI" id="CHEBI:15377"/>
        <dbReference type="ChEBI" id="CHEBI:15378"/>
        <dbReference type="ChEBI" id="CHEBI:15379"/>
        <dbReference type="ChEBI" id="CHEBI:16310"/>
        <dbReference type="ChEBI" id="CHEBI:57783"/>
        <dbReference type="ChEBI" id="CHEBI:58349"/>
        <dbReference type="ChEBI" id="CHEBI:138373"/>
    </reaction>
    <physiologicalReaction direction="left-to-right" evidence="23">
        <dbReference type="Rhea" id="RHEA:54865"/>
    </physiologicalReaction>
</comment>
<dbReference type="Gene3D" id="3.50.50.60">
    <property type="entry name" value="FAD/NAD(P)-binding domain"/>
    <property type="match status" value="1"/>
</dbReference>
<evidence type="ECO:0000256" key="10">
    <source>
        <dbReference type="ARBA" id="ARBA00022827"/>
    </source>
</evidence>
<evidence type="ECO:0000256" key="12">
    <source>
        <dbReference type="ARBA" id="ARBA00022857"/>
    </source>
</evidence>
<evidence type="ECO:0000256" key="24">
    <source>
        <dbReference type="ARBA" id="ARBA00047864"/>
    </source>
</evidence>
<evidence type="ECO:0000256" key="32">
    <source>
        <dbReference type="ARBA" id="ARBA00049475"/>
    </source>
</evidence>
<evidence type="ECO:0000256" key="17">
    <source>
        <dbReference type="ARBA" id="ARBA00023136"/>
    </source>
</evidence>
<keyword evidence="8 35" id="KW-0812">Transmembrane</keyword>
<reference evidence="37" key="1">
    <citation type="submission" date="2022-11" db="UniProtKB">
        <authorList>
            <consortium name="WormBaseParasite"/>
        </authorList>
    </citation>
    <scope>IDENTIFICATION</scope>
</reference>
<comment type="catalytic activity">
    <reaction evidence="29">
        <text>(2E)-geranial + NADPH + O2 + H(+) = (1E)-2,6-dimethylhepta-1,5-dien-1-yl formate + NADP(+) + H2O</text>
        <dbReference type="Rhea" id="RHEA:54860"/>
        <dbReference type="ChEBI" id="CHEBI:15377"/>
        <dbReference type="ChEBI" id="CHEBI:15378"/>
        <dbReference type="ChEBI" id="CHEBI:15379"/>
        <dbReference type="ChEBI" id="CHEBI:16980"/>
        <dbReference type="ChEBI" id="CHEBI:57783"/>
        <dbReference type="ChEBI" id="CHEBI:58349"/>
        <dbReference type="ChEBI" id="CHEBI:138375"/>
    </reaction>
    <physiologicalReaction direction="left-to-right" evidence="29">
        <dbReference type="Rhea" id="RHEA:54861"/>
    </physiologicalReaction>
</comment>
<dbReference type="PRINTS" id="PR00370">
    <property type="entry name" value="FMOXYGENASE"/>
</dbReference>
<evidence type="ECO:0000256" key="9">
    <source>
        <dbReference type="ARBA" id="ARBA00022824"/>
    </source>
</evidence>
<evidence type="ECO:0000256" key="7">
    <source>
        <dbReference type="ARBA" id="ARBA00022630"/>
    </source>
</evidence>
<dbReference type="Proteomes" id="UP000887566">
    <property type="component" value="Unplaced"/>
</dbReference>
<dbReference type="Pfam" id="PF00743">
    <property type="entry name" value="FMO-like"/>
    <property type="match status" value="1"/>
</dbReference>
<evidence type="ECO:0000256" key="34">
    <source>
        <dbReference type="RuleBase" id="RU361177"/>
    </source>
</evidence>
<dbReference type="InterPro" id="IPR002257">
    <property type="entry name" value="Flavin_mOase_5"/>
</dbReference>
<dbReference type="WBParaSite" id="PSAMB.scaffold1761size28028.g14763.t1">
    <property type="protein sequence ID" value="PSAMB.scaffold1761size28028.g14763.t1"/>
    <property type="gene ID" value="PSAMB.scaffold1761size28028.g14763"/>
</dbReference>
<evidence type="ECO:0000256" key="26">
    <source>
        <dbReference type="ARBA" id="ARBA00048041"/>
    </source>
</evidence>
<evidence type="ECO:0000256" key="11">
    <source>
        <dbReference type="ARBA" id="ARBA00022848"/>
    </source>
</evidence>
<evidence type="ECO:0000256" key="1">
    <source>
        <dbReference type="ARBA" id="ARBA00001974"/>
    </source>
</evidence>
<comment type="catalytic activity">
    <reaction evidence="20">
        <text>hypotaurine + NADH + O2 + H(+) = taurine + NAD(+) + H2O</text>
        <dbReference type="Rhea" id="RHEA:74111"/>
        <dbReference type="ChEBI" id="CHEBI:15377"/>
        <dbReference type="ChEBI" id="CHEBI:15378"/>
        <dbReference type="ChEBI" id="CHEBI:15379"/>
        <dbReference type="ChEBI" id="CHEBI:57540"/>
        <dbReference type="ChEBI" id="CHEBI:57853"/>
        <dbReference type="ChEBI" id="CHEBI:57945"/>
        <dbReference type="ChEBI" id="CHEBI:507393"/>
        <dbReference type="EC" id="1.14.13.8"/>
    </reaction>
    <physiologicalReaction direction="left-to-right" evidence="20">
        <dbReference type="Rhea" id="RHEA:74112"/>
    </physiologicalReaction>
</comment>
<keyword evidence="10 33" id="KW-0274">FAD</keyword>
<evidence type="ECO:0000256" key="16">
    <source>
        <dbReference type="ARBA" id="ARBA00023098"/>
    </source>
</evidence>
<comment type="similarity">
    <text evidence="4 33 34">Belongs to the FMO family.</text>
</comment>
<keyword evidence="16" id="KW-0443">Lipid metabolism</keyword>
<evidence type="ECO:0000256" key="13">
    <source>
        <dbReference type="ARBA" id="ARBA00022989"/>
    </source>
</evidence>
<evidence type="ECO:0000256" key="25">
    <source>
        <dbReference type="ARBA" id="ARBA00047977"/>
    </source>
</evidence>
<comment type="catalytic activity">
    <reaction evidence="25">
        <text>hexan-3-one + NADPH + O2 + H(+) = ethyl butanoate + NADP(+) + H2O</text>
        <dbReference type="Rhea" id="RHEA:54844"/>
        <dbReference type="ChEBI" id="CHEBI:15377"/>
        <dbReference type="ChEBI" id="CHEBI:15378"/>
        <dbReference type="ChEBI" id="CHEBI:15379"/>
        <dbReference type="ChEBI" id="CHEBI:57783"/>
        <dbReference type="ChEBI" id="CHEBI:58349"/>
        <dbReference type="ChEBI" id="CHEBI:88764"/>
        <dbReference type="ChEBI" id="CHEBI:89891"/>
    </reaction>
    <physiologicalReaction direction="left-to-right" evidence="25">
        <dbReference type="Rhea" id="RHEA:54845"/>
    </physiologicalReaction>
</comment>
<dbReference type="PRINTS" id="PR01125">
    <property type="entry name" value="FMOXYGENASE5"/>
</dbReference>
<evidence type="ECO:0000313" key="36">
    <source>
        <dbReference type="Proteomes" id="UP000887566"/>
    </source>
</evidence>
<dbReference type="GO" id="GO:0050661">
    <property type="term" value="F:NADP binding"/>
    <property type="evidence" value="ECO:0007669"/>
    <property type="project" value="InterPro"/>
</dbReference>
<evidence type="ECO:0000256" key="29">
    <source>
        <dbReference type="ARBA" id="ARBA00048989"/>
    </source>
</evidence>
<dbReference type="AlphaFoldDB" id="A0A914VBT1"/>
<comment type="subcellular location">
    <subcellularLocation>
        <location evidence="2">Endoplasmic reticulum membrane</location>
        <topology evidence="2">Single-pass membrane protein</topology>
    </subcellularLocation>
    <subcellularLocation>
        <location evidence="3">Microsome membrane</location>
    </subcellularLocation>
</comment>
<comment type="catalytic activity">
    <reaction evidence="28">
        <text>octan-3-one + NADPH + O2 + H(+) = ethyl hexanoate + NADP(+) + H2O</text>
        <dbReference type="Rhea" id="RHEA:54856"/>
        <dbReference type="ChEBI" id="CHEBI:15377"/>
        <dbReference type="ChEBI" id="CHEBI:15378"/>
        <dbReference type="ChEBI" id="CHEBI:15379"/>
        <dbReference type="ChEBI" id="CHEBI:57783"/>
        <dbReference type="ChEBI" id="CHEBI:58349"/>
        <dbReference type="ChEBI" id="CHEBI:80946"/>
        <dbReference type="ChEBI" id="CHEBI:86055"/>
    </reaction>
    <physiologicalReaction direction="left-to-right" evidence="28">
        <dbReference type="Rhea" id="RHEA:54857"/>
    </physiologicalReaction>
</comment>
<comment type="catalytic activity">
    <reaction evidence="24">
        <text>NADPH + O2 + H(+) = H2O2 + NADP(+)</text>
        <dbReference type="Rhea" id="RHEA:11260"/>
        <dbReference type="ChEBI" id="CHEBI:15378"/>
        <dbReference type="ChEBI" id="CHEBI:15379"/>
        <dbReference type="ChEBI" id="CHEBI:16240"/>
        <dbReference type="ChEBI" id="CHEBI:57783"/>
        <dbReference type="ChEBI" id="CHEBI:58349"/>
        <dbReference type="EC" id="1.6.3.1"/>
    </reaction>
    <physiologicalReaction direction="left-to-right" evidence="24">
        <dbReference type="Rhea" id="RHEA:11261"/>
    </physiologicalReaction>
</comment>
<keyword evidence="11" id="KW-0492">Microsome</keyword>
<dbReference type="InterPro" id="IPR000960">
    <property type="entry name" value="Flavin_mOase"/>
</dbReference>
<evidence type="ECO:0000256" key="15">
    <source>
        <dbReference type="ARBA" id="ARBA00023033"/>
    </source>
</evidence>
<evidence type="ECO:0000256" key="20">
    <source>
        <dbReference type="ARBA" id="ARBA00047338"/>
    </source>
</evidence>
<evidence type="ECO:0000256" key="4">
    <source>
        <dbReference type="ARBA" id="ARBA00009183"/>
    </source>
</evidence>
<evidence type="ECO:0000256" key="18">
    <source>
        <dbReference type="ARBA" id="ARBA00045722"/>
    </source>
</evidence>
<organism evidence="36 37">
    <name type="scientific">Plectus sambesii</name>
    <dbReference type="NCBI Taxonomy" id="2011161"/>
    <lineage>
        <taxon>Eukaryota</taxon>
        <taxon>Metazoa</taxon>
        <taxon>Ecdysozoa</taxon>
        <taxon>Nematoda</taxon>
        <taxon>Chromadorea</taxon>
        <taxon>Plectida</taxon>
        <taxon>Plectina</taxon>
        <taxon>Plectoidea</taxon>
        <taxon>Plectidae</taxon>
        <taxon>Plectus</taxon>
    </lineage>
</organism>
<dbReference type="EC" id="1.-.-.-" evidence="34"/>
<comment type="catalytic activity">
    <reaction evidence="30">
        <text>heptan-4-one + NADPH + O2 + H(+) = propyl butanoate + NADP(+) + H2O</text>
        <dbReference type="Rhea" id="RHEA:54852"/>
        <dbReference type="ChEBI" id="CHEBI:15377"/>
        <dbReference type="ChEBI" id="CHEBI:15378"/>
        <dbReference type="ChEBI" id="CHEBI:15379"/>
        <dbReference type="ChEBI" id="CHEBI:57783"/>
        <dbReference type="ChEBI" id="CHEBI:58349"/>
        <dbReference type="ChEBI" id="CHEBI:89484"/>
        <dbReference type="ChEBI" id="CHEBI:89719"/>
    </reaction>
    <physiologicalReaction direction="left-to-right" evidence="30">
        <dbReference type="Rhea" id="RHEA:54853"/>
    </physiologicalReaction>
</comment>
<dbReference type="GO" id="GO:0004499">
    <property type="term" value="F:N,N-dimethylaniline monooxygenase activity"/>
    <property type="evidence" value="ECO:0007669"/>
    <property type="project" value="UniProtKB-UniRule"/>
</dbReference>
<comment type="function">
    <text evidence="18">Acts as a Baeyer-Villiger monooxygenase on a broad range of substrates. Catalyzes the insertion of an oxygen atom into a carbon-carbon bond adjacent to a carbonyl, which converts ketones to esters. Active on diverse carbonyl compounds, whereas soft nucleophiles are mostly non- or poorly reactive. In contrast with other forms of FMO it is non- or poorly active on 'classical' substrates such as drugs, pesticides, and dietary components containing soft nucleophilic heteroatoms. Able to oxidize drug molecules bearing a carbonyl group on an aliphatic chain, such as nabumetone and pentoxifylline. Also, in the absence of substrates, shows slow but yet significant NADPH oxidase activity. Acts as a positive modulator of cholesterol biosynthesis as well as glucose homeostasis, promoting metabolic aging via pleiotropic effects.</text>
</comment>
<dbReference type="PANTHER" id="PTHR23023">
    <property type="entry name" value="DIMETHYLANILINE MONOOXYGENASE"/>
    <property type="match status" value="1"/>
</dbReference>
<comment type="function">
    <text evidence="19">Broad spectrum monooxygenase that catalyzes the oxygenation of a wide variety of nitrogen- and sulfur-containing compounds including xenobiotics. Catalyzes the S-oxygenation of hypotaurine to produce taurine, an organic osmolyte involved in cell volume regulation as well as a variety of cytoprotective and developmental processes. In vitro, catalyzes the N-oxygenation of trimethylamine (TMA) to produce trimethylamine N-oxide (TMAO) and could therefore participate to the detoxification of this compound that is generated by the action of gut microbiota from dietary precursors such as choline, choline containing compounds, betaine or L-carnitine.</text>
</comment>
<evidence type="ECO:0000256" key="31">
    <source>
        <dbReference type="ARBA" id="ARBA00049443"/>
    </source>
</evidence>
<dbReference type="InterPro" id="IPR050346">
    <property type="entry name" value="FMO-like"/>
</dbReference>
<feature type="transmembrane region" description="Helical" evidence="35">
    <location>
        <begin position="515"/>
        <end position="531"/>
    </location>
</feature>
<comment type="catalytic activity">
    <reaction evidence="27">
        <text>trimethylamine + NADPH + O2 = trimethylamine N-oxide + NADP(+) + H2O</text>
        <dbReference type="Rhea" id="RHEA:31979"/>
        <dbReference type="ChEBI" id="CHEBI:15377"/>
        <dbReference type="ChEBI" id="CHEBI:15379"/>
        <dbReference type="ChEBI" id="CHEBI:15724"/>
        <dbReference type="ChEBI" id="CHEBI:57783"/>
        <dbReference type="ChEBI" id="CHEBI:58349"/>
        <dbReference type="ChEBI" id="CHEBI:58389"/>
        <dbReference type="EC" id="1.14.13.148"/>
    </reaction>
    <physiologicalReaction direction="left-to-right" evidence="27">
        <dbReference type="Rhea" id="RHEA:31980"/>
    </physiologicalReaction>
</comment>
<dbReference type="FunFam" id="3.50.50.60:FF:000159">
    <property type="entry name" value="Dimethylaniline monooxygenase [N-oxide-forming]"/>
    <property type="match status" value="1"/>
</dbReference>
<evidence type="ECO:0000256" key="21">
    <source>
        <dbReference type="ARBA" id="ARBA00047426"/>
    </source>
</evidence>
<comment type="catalytic activity">
    <reaction evidence="26">
        <text>hypotaurine + NADPH + O2 + H(+) = taurine + NADP(+) + H2O</text>
        <dbReference type="Rhea" id="RHEA:69819"/>
        <dbReference type="ChEBI" id="CHEBI:15377"/>
        <dbReference type="ChEBI" id="CHEBI:15378"/>
        <dbReference type="ChEBI" id="CHEBI:15379"/>
        <dbReference type="ChEBI" id="CHEBI:57783"/>
        <dbReference type="ChEBI" id="CHEBI:57853"/>
        <dbReference type="ChEBI" id="CHEBI:58349"/>
        <dbReference type="ChEBI" id="CHEBI:507393"/>
        <dbReference type="EC" id="1.14.13.8"/>
    </reaction>
    <physiologicalReaction direction="left-to-right" evidence="26">
        <dbReference type="Rhea" id="RHEA:69820"/>
    </physiologicalReaction>
</comment>
<proteinExistence type="inferred from homology"/>
<keyword evidence="13 35" id="KW-1133">Transmembrane helix</keyword>
<comment type="catalytic activity">
    <reaction evidence="31">
        <text>N,N-dimethylaniline + NADPH + O2 + H(+) = N,N-dimethylaniline N-oxide + NADP(+) + H2O</text>
        <dbReference type="Rhea" id="RHEA:24468"/>
        <dbReference type="ChEBI" id="CHEBI:15377"/>
        <dbReference type="ChEBI" id="CHEBI:15378"/>
        <dbReference type="ChEBI" id="CHEBI:15379"/>
        <dbReference type="ChEBI" id="CHEBI:16269"/>
        <dbReference type="ChEBI" id="CHEBI:17735"/>
        <dbReference type="ChEBI" id="CHEBI:57783"/>
        <dbReference type="ChEBI" id="CHEBI:58349"/>
        <dbReference type="EC" id="1.14.13.8"/>
    </reaction>
    <physiologicalReaction direction="left-to-right" evidence="31">
        <dbReference type="Rhea" id="RHEA:24469"/>
    </physiologicalReaction>
</comment>
<evidence type="ECO:0000256" key="5">
    <source>
        <dbReference type="ARBA" id="ARBA00022481"/>
    </source>
</evidence>
<dbReference type="PIRSF" id="PIRSF000332">
    <property type="entry name" value="FMO"/>
    <property type="match status" value="1"/>
</dbReference>
<dbReference type="GO" id="GO:0016174">
    <property type="term" value="F:NAD(P)H oxidase H2O2-forming activity"/>
    <property type="evidence" value="ECO:0007669"/>
    <property type="project" value="UniProtKB-EC"/>
</dbReference>